<dbReference type="GO" id="GO:0003735">
    <property type="term" value="F:structural constituent of ribosome"/>
    <property type="evidence" value="ECO:0007669"/>
    <property type="project" value="TreeGrafter"/>
</dbReference>
<evidence type="ECO:0000256" key="1">
    <source>
        <dbReference type="SAM" id="MobiDB-lite"/>
    </source>
</evidence>
<evidence type="ECO:0000313" key="4">
    <source>
        <dbReference type="Proteomes" id="UP001454036"/>
    </source>
</evidence>
<dbReference type="Pfam" id="PF00428">
    <property type="entry name" value="Ribosomal_60s"/>
    <property type="match status" value="1"/>
</dbReference>
<keyword evidence="2" id="KW-0472">Membrane</keyword>
<feature type="transmembrane region" description="Helical" evidence="2">
    <location>
        <begin position="14"/>
        <end position="32"/>
    </location>
</feature>
<dbReference type="PANTHER" id="PTHR45696:SF10">
    <property type="entry name" value="LARGE RIBOSOMAL SUBUNIT PROTEIN P1"/>
    <property type="match status" value="1"/>
</dbReference>
<name>A0AAV3PLS7_LITER</name>
<dbReference type="EMBL" id="BAABME010001728">
    <property type="protein sequence ID" value="GAA0151158.1"/>
    <property type="molecule type" value="Genomic_DNA"/>
</dbReference>
<feature type="region of interest" description="Disordered" evidence="1">
    <location>
        <begin position="70"/>
        <end position="103"/>
    </location>
</feature>
<dbReference type="GO" id="GO:0055085">
    <property type="term" value="P:transmembrane transport"/>
    <property type="evidence" value="ECO:0007669"/>
    <property type="project" value="InterPro"/>
</dbReference>
<feature type="compositionally biased region" description="Basic and acidic residues" evidence="1">
    <location>
        <begin position="78"/>
        <end position="90"/>
    </location>
</feature>
<dbReference type="PANTHER" id="PTHR45696">
    <property type="entry name" value="60S ACIDIC RIBOSOMAL PROTEIN P1"/>
    <property type="match status" value="1"/>
</dbReference>
<dbReference type="GO" id="GO:0030295">
    <property type="term" value="F:protein kinase activator activity"/>
    <property type="evidence" value="ECO:0007669"/>
    <property type="project" value="TreeGrafter"/>
</dbReference>
<organism evidence="3 4">
    <name type="scientific">Lithospermum erythrorhizon</name>
    <name type="common">Purple gromwell</name>
    <name type="synonym">Lithospermum officinale var. erythrorhizon</name>
    <dbReference type="NCBI Taxonomy" id="34254"/>
    <lineage>
        <taxon>Eukaryota</taxon>
        <taxon>Viridiplantae</taxon>
        <taxon>Streptophyta</taxon>
        <taxon>Embryophyta</taxon>
        <taxon>Tracheophyta</taxon>
        <taxon>Spermatophyta</taxon>
        <taxon>Magnoliopsida</taxon>
        <taxon>eudicotyledons</taxon>
        <taxon>Gunneridae</taxon>
        <taxon>Pentapetalae</taxon>
        <taxon>asterids</taxon>
        <taxon>lamiids</taxon>
        <taxon>Boraginales</taxon>
        <taxon>Boraginaceae</taxon>
        <taxon>Boraginoideae</taxon>
        <taxon>Lithospermeae</taxon>
        <taxon>Lithospermum</taxon>
    </lineage>
</organism>
<dbReference type="AlphaFoldDB" id="A0AAV3PLS7"/>
<proteinExistence type="predicted"/>
<gene>
    <name evidence="3" type="ORF">LIER_09940</name>
</gene>
<keyword evidence="2" id="KW-0812">Transmembrane</keyword>
<protein>
    <submittedName>
        <fullName evidence="3">Uncharacterized protein</fullName>
    </submittedName>
</protein>
<dbReference type="GO" id="GO:0016020">
    <property type="term" value="C:membrane"/>
    <property type="evidence" value="ECO:0007669"/>
    <property type="project" value="UniProtKB-SubCell"/>
</dbReference>
<dbReference type="GO" id="GO:0002181">
    <property type="term" value="P:cytoplasmic translation"/>
    <property type="evidence" value="ECO:0007669"/>
    <property type="project" value="TreeGrafter"/>
</dbReference>
<sequence>MCVRLLDADATRSINKLVFVIFAPALIFANIVETVTLKDIISCIGLTFFFEGILGGSFVGGAAAAAAPASGGGAAVEAPKEEKKEEKKEESDEDEDLGFSLFD</sequence>
<keyword evidence="2" id="KW-1133">Transmembrane helix</keyword>
<evidence type="ECO:0000313" key="3">
    <source>
        <dbReference type="EMBL" id="GAA0151158.1"/>
    </source>
</evidence>
<dbReference type="Proteomes" id="UP001454036">
    <property type="component" value="Unassembled WGS sequence"/>
</dbReference>
<evidence type="ECO:0000256" key="2">
    <source>
        <dbReference type="SAM" id="Phobius"/>
    </source>
</evidence>
<dbReference type="GO" id="GO:0009734">
    <property type="term" value="P:auxin-activated signaling pathway"/>
    <property type="evidence" value="ECO:0007669"/>
    <property type="project" value="UniProtKB-KW"/>
</dbReference>
<dbReference type="GO" id="GO:0043021">
    <property type="term" value="F:ribonucleoprotein complex binding"/>
    <property type="evidence" value="ECO:0007669"/>
    <property type="project" value="TreeGrafter"/>
</dbReference>
<keyword evidence="4" id="KW-1185">Reference proteome</keyword>
<comment type="caution">
    <text evidence="3">The sequence shown here is derived from an EMBL/GenBank/DDBJ whole genome shotgun (WGS) entry which is preliminary data.</text>
</comment>
<reference evidence="3 4" key="1">
    <citation type="submission" date="2024-01" db="EMBL/GenBank/DDBJ databases">
        <title>The complete chloroplast genome sequence of Lithospermum erythrorhizon: insights into the phylogenetic relationship among Boraginaceae species and the maternal lineages of purple gromwells.</title>
        <authorList>
            <person name="Okada T."/>
            <person name="Watanabe K."/>
        </authorList>
    </citation>
    <scope>NUCLEOTIDE SEQUENCE [LARGE SCALE GENOMIC DNA]</scope>
</reference>
<accession>A0AAV3PLS7</accession>
<dbReference type="GO" id="GO:0022625">
    <property type="term" value="C:cytosolic large ribosomal subunit"/>
    <property type="evidence" value="ECO:0007669"/>
    <property type="project" value="TreeGrafter"/>
</dbReference>